<comment type="subcellular location">
    <subcellularLocation>
        <location evidence="7">Cytoplasm</location>
    </subcellularLocation>
</comment>
<evidence type="ECO:0000256" key="5">
    <source>
        <dbReference type="ARBA" id="ARBA00022691"/>
    </source>
</evidence>
<reference evidence="10" key="1">
    <citation type="submission" date="2020-08" db="EMBL/GenBank/DDBJ databases">
        <title>Genome public.</title>
        <authorList>
            <person name="Liu C."/>
            <person name="Sun Q."/>
        </authorList>
    </citation>
    <scope>NUCLEOTIDE SEQUENCE</scope>
    <source>
        <strain evidence="10">NSJ-50</strain>
    </source>
</reference>
<feature type="domain" description="Ribosomal RNA adenine methylase transferase N-terminal" evidence="9">
    <location>
        <begin position="35"/>
        <end position="210"/>
    </location>
</feature>
<dbReference type="GO" id="GO:0005829">
    <property type="term" value="C:cytosol"/>
    <property type="evidence" value="ECO:0007669"/>
    <property type="project" value="TreeGrafter"/>
</dbReference>
<organism evidence="10 11">
    <name type="scientific">Qingrenia yutianensis</name>
    <dbReference type="NCBI Taxonomy" id="2763676"/>
    <lineage>
        <taxon>Bacteria</taxon>
        <taxon>Bacillati</taxon>
        <taxon>Bacillota</taxon>
        <taxon>Clostridia</taxon>
        <taxon>Eubacteriales</taxon>
        <taxon>Oscillospiraceae</taxon>
        <taxon>Qingrenia</taxon>
    </lineage>
</organism>
<evidence type="ECO:0000256" key="7">
    <source>
        <dbReference type="HAMAP-Rule" id="MF_00607"/>
    </source>
</evidence>
<dbReference type="GO" id="GO:0003723">
    <property type="term" value="F:RNA binding"/>
    <property type="evidence" value="ECO:0007669"/>
    <property type="project" value="UniProtKB-UniRule"/>
</dbReference>
<evidence type="ECO:0000256" key="3">
    <source>
        <dbReference type="ARBA" id="ARBA00022603"/>
    </source>
</evidence>
<feature type="binding site" evidence="7 8">
    <location>
        <position position="28"/>
    </location>
    <ligand>
        <name>S-adenosyl-L-methionine</name>
        <dbReference type="ChEBI" id="CHEBI:59789"/>
    </ligand>
</feature>
<dbReference type="Proteomes" id="UP000647416">
    <property type="component" value="Unassembled WGS sequence"/>
</dbReference>
<dbReference type="SMART" id="SM00650">
    <property type="entry name" value="rADc"/>
    <property type="match status" value="1"/>
</dbReference>
<gene>
    <name evidence="7 10" type="primary">rsmA</name>
    <name evidence="7" type="synonym">ksgA</name>
    <name evidence="10" type="ORF">H8706_09610</name>
</gene>
<dbReference type="RefSeq" id="WP_262432451.1">
    <property type="nucleotide sequence ID" value="NZ_JACRTE010000014.1"/>
</dbReference>
<evidence type="ECO:0000313" key="11">
    <source>
        <dbReference type="Proteomes" id="UP000647416"/>
    </source>
</evidence>
<dbReference type="FunFam" id="3.40.50.150:FF:000023">
    <property type="entry name" value="Ribosomal RNA small subunit methyltransferase A"/>
    <property type="match status" value="1"/>
</dbReference>
<comment type="similarity">
    <text evidence="7">Belongs to the class I-like SAM-binding methyltransferase superfamily. rRNA adenine N(6)-methyltransferase family. RsmA subfamily.</text>
</comment>
<dbReference type="SUPFAM" id="SSF53335">
    <property type="entry name" value="S-adenosyl-L-methionine-dependent methyltransferases"/>
    <property type="match status" value="1"/>
</dbReference>
<keyword evidence="4 7" id="KW-0808">Transferase</keyword>
<dbReference type="NCBIfam" id="TIGR00755">
    <property type="entry name" value="ksgA"/>
    <property type="match status" value="1"/>
</dbReference>
<dbReference type="PROSITE" id="PS51689">
    <property type="entry name" value="SAM_RNA_A_N6_MT"/>
    <property type="match status" value="1"/>
</dbReference>
<keyword evidence="2 7" id="KW-0698">rRNA processing</keyword>
<keyword evidence="3 7" id="KW-0489">Methyltransferase</keyword>
<dbReference type="AlphaFoldDB" id="A0A926FDA8"/>
<sequence>MRNLASPRVIKEILSEYEFRFSKSLGQNFLVDEGALAGILSGADISEDDCVLEIGPGFGTLTQRLCGAAKKVVCVEIDKTVIPILEENLKDFDNFEIINDDVMKIGIKSLAEEKFGTENVKVAANLPYYITTPIIMMLLESKVKFKSITVMVQKEVAKRLCASEGTKDFGAISLAVQYFCNANYLFDVPNTSFMPPPKVTSTVVRLDLLDKPRVSVKKEEMFFKTVKASFAQRRKTLLNALSNAGFSGFSKAEISEILKNIGIDEKRRGETLSIDEFARLADALTK</sequence>
<dbReference type="PROSITE" id="PS01131">
    <property type="entry name" value="RRNA_A_DIMETH"/>
    <property type="match status" value="1"/>
</dbReference>
<dbReference type="PANTHER" id="PTHR11727">
    <property type="entry name" value="DIMETHYLADENOSINE TRANSFERASE"/>
    <property type="match status" value="1"/>
</dbReference>
<evidence type="ECO:0000256" key="8">
    <source>
        <dbReference type="PROSITE-ProRule" id="PRU01026"/>
    </source>
</evidence>
<evidence type="ECO:0000259" key="9">
    <source>
        <dbReference type="SMART" id="SM00650"/>
    </source>
</evidence>
<dbReference type="EC" id="2.1.1.182" evidence="7"/>
<evidence type="ECO:0000256" key="1">
    <source>
        <dbReference type="ARBA" id="ARBA00022490"/>
    </source>
</evidence>
<dbReference type="EMBL" id="JACRTE010000014">
    <property type="protein sequence ID" value="MBC8597122.1"/>
    <property type="molecule type" value="Genomic_DNA"/>
</dbReference>
<evidence type="ECO:0000313" key="10">
    <source>
        <dbReference type="EMBL" id="MBC8597122.1"/>
    </source>
</evidence>
<keyword evidence="1 7" id="KW-0963">Cytoplasm</keyword>
<accession>A0A926FDA8</accession>
<dbReference type="InterPro" id="IPR029063">
    <property type="entry name" value="SAM-dependent_MTases_sf"/>
</dbReference>
<dbReference type="Gene3D" id="3.40.50.150">
    <property type="entry name" value="Vaccinia Virus protein VP39"/>
    <property type="match status" value="1"/>
</dbReference>
<feature type="binding site" evidence="7 8">
    <location>
        <position position="101"/>
    </location>
    <ligand>
        <name>S-adenosyl-L-methionine</name>
        <dbReference type="ChEBI" id="CHEBI:59789"/>
    </ligand>
</feature>
<keyword evidence="5 7" id="KW-0949">S-adenosyl-L-methionine</keyword>
<dbReference type="InterPro" id="IPR020596">
    <property type="entry name" value="rRNA_Ade_Mease_Trfase_CS"/>
</dbReference>
<feature type="binding site" evidence="7 8">
    <location>
        <position position="30"/>
    </location>
    <ligand>
        <name>S-adenosyl-L-methionine</name>
        <dbReference type="ChEBI" id="CHEBI:59789"/>
    </ligand>
</feature>
<dbReference type="Pfam" id="PF00398">
    <property type="entry name" value="RrnaAD"/>
    <property type="match status" value="1"/>
</dbReference>
<comment type="function">
    <text evidence="7">Specifically dimethylates two adjacent adenosines (A1518 and A1519) in the loop of a conserved hairpin near the 3'-end of 16S rRNA in the 30S particle. May play a critical role in biogenesis of 30S subunits.</text>
</comment>
<evidence type="ECO:0000256" key="4">
    <source>
        <dbReference type="ARBA" id="ARBA00022679"/>
    </source>
</evidence>
<protein>
    <recommendedName>
        <fullName evidence="7">Ribosomal RNA small subunit methyltransferase A</fullName>
        <ecNumber evidence="7">2.1.1.182</ecNumber>
    </recommendedName>
    <alternativeName>
        <fullName evidence="7">16S rRNA (adenine(1518)-N(6)/adenine(1519)-N(6))-dimethyltransferase</fullName>
    </alternativeName>
    <alternativeName>
        <fullName evidence="7">16S rRNA dimethyladenosine transferase</fullName>
    </alternativeName>
    <alternativeName>
        <fullName evidence="7">16S rRNA dimethylase</fullName>
    </alternativeName>
    <alternativeName>
        <fullName evidence="7">S-adenosylmethionine-6-N', N'-adenosyl(rRNA) dimethyltransferase</fullName>
    </alternativeName>
</protein>
<feature type="binding site" evidence="7 8">
    <location>
        <position position="55"/>
    </location>
    <ligand>
        <name>S-adenosyl-L-methionine</name>
        <dbReference type="ChEBI" id="CHEBI:59789"/>
    </ligand>
</feature>
<dbReference type="InterPro" id="IPR011530">
    <property type="entry name" value="rRNA_adenine_dimethylase"/>
</dbReference>
<dbReference type="InterPro" id="IPR020598">
    <property type="entry name" value="rRNA_Ade_methylase_Trfase_N"/>
</dbReference>
<comment type="catalytic activity">
    <reaction evidence="7">
        <text>adenosine(1518)/adenosine(1519) in 16S rRNA + 4 S-adenosyl-L-methionine = N(6)-dimethyladenosine(1518)/N(6)-dimethyladenosine(1519) in 16S rRNA + 4 S-adenosyl-L-homocysteine + 4 H(+)</text>
        <dbReference type="Rhea" id="RHEA:19609"/>
        <dbReference type="Rhea" id="RHEA-COMP:10232"/>
        <dbReference type="Rhea" id="RHEA-COMP:10233"/>
        <dbReference type="ChEBI" id="CHEBI:15378"/>
        <dbReference type="ChEBI" id="CHEBI:57856"/>
        <dbReference type="ChEBI" id="CHEBI:59789"/>
        <dbReference type="ChEBI" id="CHEBI:74411"/>
        <dbReference type="ChEBI" id="CHEBI:74493"/>
        <dbReference type="EC" id="2.1.1.182"/>
    </reaction>
</comment>
<evidence type="ECO:0000256" key="6">
    <source>
        <dbReference type="ARBA" id="ARBA00022884"/>
    </source>
</evidence>
<comment type="caution">
    <text evidence="10">The sequence shown here is derived from an EMBL/GenBank/DDBJ whole genome shotgun (WGS) entry which is preliminary data.</text>
</comment>
<dbReference type="InterPro" id="IPR023165">
    <property type="entry name" value="rRNA_Ade_diMease-like_C"/>
</dbReference>
<dbReference type="PANTHER" id="PTHR11727:SF7">
    <property type="entry name" value="DIMETHYLADENOSINE TRANSFERASE-RELATED"/>
    <property type="match status" value="1"/>
</dbReference>
<dbReference type="CDD" id="cd02440">
    <property type="entry name" value="AdoMet_MTases"/>
    <property type="match status" value="1"/>
</dbReference>
<keyword evidence="6 7" id="KW-0694">RNA-binding</keyword>
<evidence type="ECO:0000256" key="2">
    <source>
        <dbReference type="ARBA" id="ARBA00022552"/>
    </source>
</evidence>
<dbReference type="Gene3D" id="1.10.8.100">
    <property type="entry name" value="Ribosomal RNA adenine dimethylase-like, domain 2"/>
    <property type="match status" value="1"/>
</dbReference>
<dbReference type="GO" id="GO:0052908">
    <property type="term" value="F:16S rRNA (adenine(1518)-N(6)/adenine(1519)-N(6))-dimethyltransferase activity"/>
    <property type="evidence" value="ECO:0007669"/>
    <property type="project" value="UniProtKB-EC"/>
</dbReference>
<feature type="binding site" evidence="7 8">
    <location>
        <position position="76"/>
    </location>
    <ligand>
        <name>S-adenosyl-L-methionine</name>
        <dbReference type="ChEBI" id="CHEBI:59789"/>
    </ligand>
</feature>
<name>A0A926FDA8_9FIRM</name>
<keyword evidence="11" id="KW-1185">Reference proteome</keyword>
<dbReference type="InterPro" id="IPR001737">
    <property type="entry name" value="KsgA/Erm"/>
</dbReference>
<feature type="binding site" evidence="7 8">
    <location>
        <position position="125"/>
    </location>
    <ligand>
        <name>S-adenosyl-L-methionine</name>
        <dbReference type="ChEBI" id="CHEBI:59789"/>
    </ligand>
</feature>
<proteinExistence type="inferred from homology"/>
<dbReference type="HAMAP" id="MF_00607">
    <property type="entry name" value="16SrRNA_methyltr_A"/>
    <property type="match status" value="1"/>
</dbReference>